<name>A0ACB9FK68_ARCLA</name>
<gene>
    <name evidence="1" type="ORF">L6452_02664</name>
</gene>
<organism evidence="1 2">
    <name type="scientific">Arctium lappa</name>
    <name type="common">Greater burdock</name>
    <name type="synonym">Lappa major</name>
    <dbReference type="NCBI Taxonomy" id="4217"/>
    <lineage>
        <taxon>Eukaryota</taxon>
        <taxon>Viridiplantae</taxon>
        <taxon>Streptophyta</taxon>
        <taxon>Embryophyta</taxon>
        <taxon>Tracheophyta</taxon>
        <taxon>Spermatophyta</taxon>
        <taxon>Magnoliopsida</taxon>
        <taxon>eudicotyledons</taxon>
        <taxon>Gunneridae</taxon>
        <taxon>Pentapetalae</taxon>
        <taxon>asterids</taxon>
        <taxon>campanulids</taxon>
        <taxon>Asterales</taxon>
        <taxon>Asteraceae</taxon>
        <taxon>Carduoideae</taxon>
        <taxon>Cardueae</taxon>
        <taxon>Arctiinae</taxon>
        <taxon>Arctium</taxon>
    </lineage>
</organism>
<comment type="caution">
    <text evidence="1">The sequence shown here is derived from an EMBL/GenBank/DDBJ whole genome shotgun (WGS) entry which is preliminary data.</text>
</comment>
<proteinExistence type="predicted"/>
<reference evidence="1 2" key="2">
    <citation type="journal article" date="2022" name="Mol. Ecol. Resour.">
        <title>The genomes of chicory, endive, great burdock and yacon provide insights into Asteraceae paleo-polyploidization history and plant inulin production.</title>
        <authorList>
            <person name="Fan W."/>
            <person name="Wang S."/>
            <person name="Wang H."/>
            <person name="Wang A."/>
            <person name="Jiang F."/>
            <person name="Liu H."/>
            <person name="Zhao H."/>
            <person name="Xu D."/>
            <person name="Zhang Y."/>
        </authorList>
    </citation>
    <scope>NUCLEOTIDE SEQUENCE [LARGE SCALE GENOMIC DNA]</scope>
    <source>
        <strain evidence="2">cv. Niubang</strain>
    </source>
</reference>
<accession>A0ACB9FK68</accession>
<dbReference type="Proteomes" id="UP001055879">
    <property type="component" value="Linkage Group LG01"/>
</dbReference>
<dbReference type="EMBL" id="CM042047">
    <property type="protein sequence ID" value="KAI3771499.1"/>
    <property type="molecule type" value="Genomic_DNA"/>
</dbReference>
<reference evidence="2" key="1">
    <citation type="journal article" date="2022" name="Mol. Ecol. Resour.">
        <title>The genomes of chicory, endive, great burdock and yacon provide insights into Asteraceae palaeo-polyploidization history and plant inulin production.</title>
        <authorList>
            <person name="Fan W."/>
            <person name="Wang S."/>
            <person name="Wang H."/>
            <person name="Wang A."/>
            <person name="Jiang F."/>
            <person name="Liu H."/>
            <person name="Zhao H."/>
            <person name="Xu D."/>
            <person name="Zhang Y."/>
        </authorList>
    </citation>
    <scope>NUCLEOTIDE SEQUENCE [LARGE SCALE GENOMIC DNA]</scope>
    <source>
        <strain evidence="2">cv. Niubang</strain>
    </source>
</reference>
<evidence type="ECO:0000313" key="1">
    <source>
        <dbReference type="EMBL" id="KAI3771499.1"/>
    </source>
</evidence>
<keyword evidence="2" id="KW-1185">Reference proteome</keyword>
<protein>
    <submittedName>
        <fullName evidence="1">Uncharacterized protein</fullName>
    </submittedName>
</protein>
<evidence type="ECO:0000313" key="2">
    <source>
        <dbReference type="Proteomes" id="UP001055879"/>
    </source>
</evidence>
<sequence length="167" mass="18928">MIFNYLAVHGFEEHLNKSATFGYNHEGNTSDAIHEEDSKNRIHLQRVLETRKAVLQKEQAMVYARAIVVGFETDNLEDLICFIDAFGSPRLREACLDFMELCDTESKDRVWMDEVAAMQASSHSQYSYLGTSGGIMLPLDRSHGHHGGWFFDLGRGKYNVLANTILP</sequence>